<keyword evidence="7" id="KW-0460">Magnesium</keyword>
<dbReference type="KEGG" id="axe:P40_10790"/>
<dbReference type="InterPro" id="IPR020476">
    <property type="entry name" value="Nudix_hydrolase"/>
</dbReference>
<evidence type="ECO:0000256" key="4">
    <source>
        <dbReference type="ARBA" id="ARBA00012381"/>
    </source>
</evidence>
<organism evidence="12 13">
    <name type="scientific">Alloalcanivorax xenomutans</name>
    <dbReference type="NCBI Taxonomy" id="1094342"/>
    <lineage>
        <taxon>Bacteria</taxon>
        <taxon>Pseudomonadati</taxon>
        <taxon>Pseudomonadota</taxon>
        <taxon>Gammaproteobacteria</taxon>
        <taxon>Oceanospirillales</taxon>
        <taxon>Alcanivoracaceae</taxon>
        <taxon>Alloalcanivorax</taxon>
    </lineage>
</organism>
<sequence length="274" mass="31223">MNHFFSLDLSSAEPRDADEAWCFVVQEQNLYIDFAQQPGDLGIPRLPAFLLRQHPNYRYIGVLHGQPCYVCDEGEHELADQRLHPTPLRQIIGQLDDDTFTMVARALQVMSWRHNHRFCSRCGSPTVPHERELAMICPACDYRQYPRITPCVIALISDGEYALLGRSARFPSGFYSCLAGFMEAGETAEQAVRREVMEETGIQVGDLRYARSQSWPFPHSLMLGFHGDYAGGDIVIDDDEIVDAGWYRHDQLPRTPPPGSIAHTLIEQWRAPYR</sequence>
<dbReference type="NCBIfam" id="NF001299">
    <property type="entry name" value="PRK00241.1"/>
    <property type="match status" value="1"/>
</dbReference>
<dbReference type="GO" id="GO:0035529">
    <property type="term" value="F:NADH pyrophosphatase activity"/>
    <property type="evidence" value="ECO:0007669"/>
    <property type="project" value="TreeGrafter"/>
</dbReference>
<dbReference type="PROSITE" id="PS51462">
    <property type="entry name" value="NUDIX"/>
    <property type="match status" value="1"/>
</dbReference>
<comment type="cofactor">
    <cofactor evidence="1">
        <name>Mg(2+)</name>
        <dbReference type="ChEBI" id="CHEBI:18420"/>
    </cofactor>
</comment>
<dbReference type="GO" id="GO:0019677">
    <property type="term" value="P:NAD+ catabolic process"/>
    <property type="evidence" value="ECO:0007669"/>
    <property type="project" value="TreeGrafter"/>
</dbReference>
<evidence type="ECO:0000259" key="11">
    <source>
        <dbReference type="PROSITE" id="PS51462"/>
    </source>
</evidence>
<dbReference type="InterPro" id="IPR000086">
    <property type="entry name" value="NUDIX_hydrolase_dom"/>
</dbReference>
<evidence type="ECO:0000313" key="13">
    <source>
        <dbReference type="Proteomes" id="UP001107961"/>
    </source>
</evidence>
<dbReference type="PRINTS" id="PR00502">
    <property type="entry name" value="NUDIXFAMILY"/>
</dbReference>
<protein>
    <recommendedName>
        <fullName evidence="4">NAD(+) diphosphatase</fullName>
        <ecNumber evidence="4">3.6.1.22</ecNumber>
    </recommendedName>
</protein>
<gene>
    <name evidence="12" type="primary">nudC</name>
    <name evidence="12" type="ORF">LZG35_11560</name>
</gene>
<reference evidence="12" key="1">
    <citation type="submission" date="2022-01" db="EMBL/GenBank/DDBJ databases">
        <authorList>
            <person name="Karlyshev A.V."/>
            <person name="Jaspars M."/>
        </authorList>
    </citation>
    <scope>NUCLEOTIDE SEQUENCE</scope>
    <source>
        <strain evidence="12">AGSA3-2</strain>
    </source>
</reference>
<keyword evidence="6 10" id="KW-0378">Hydrolase</keyword>
<evidence type="ECO:0000313" key="12">
    <source>
        <dbReference type="EMBL" id="MCE7509275.1"/>
    </source>
</evidence>
<dbReference type="RefSeq" id="WP_022995947.1">
    <property type="nucleotide sequence ID" value="NZ_CBDDTQ010000005.1"/>
</dbReference>
<dbReference type="Gene3D" id="3.90.79.20">
    <property type="match status" value="1"/>
</dbReference>
<evidence type="ECO:0000256" key="8">
    <source>
        <dbReference type="ARBA" id="ARBA00023027"/>
    </source>
</evidence>
<dbReference type="GO" id="GO:0005829">
    <property type="term" value="C:cytosol"/>
    <property type="evidence" value="ECO:0007669"/>
    <property type="project" value="TreeGrafter"/>
</dbReference>
<dbReference type="Gene3D" id="3.90.79.10">
    <property type="entry name" value="Nucleoside Triphosphate Pyrophosphohydrolase"/>
    <property type="match status" value="1"/>
</dbReference>
<evidence type="ECO:0000256" key="7">
    <source>
        <dbReference type="ARBA" id="ARBA00022842"/>
    </source>
</evidence>
<dbReference type="Pfam" id="PF09297">
    <property type="entry name" value="Zn_ribbon_NUD"/>
    <property type="match status" value="1"/>
</dbReference>
<dbReference type="PROSITE" id="PS00893">
    <property type="entry name" value="NUDIX_BOX"/>
    <property type="match status" value="1"/>
</dbReference>
<dbReference type="SUPFAM" id="SSF55811">
    <property type="entry name" value="Nudix"/>
    <property type="match status" value="2"/>
</dbReference>
<accession>A0A9Q3W5T3</accession>
<evidence type="ECO:0000256" key="6">
    <source>
        <dbReference type="ARBA" id="ARBA00022801"/>
    </source>
</evidence>
<dbReference type="AlphaFoldDB" id="A0A9Q3W5T3"/>
<dbReference type="InterPro" id="IPR050241">
    <property type="entry name" value="NAD-cap_RNA_hydrolase_NudC"/>
</dbReference>
<name>A0A9Q3W5T3_9GAMM</name>
<dbReference type="Proteomes" id="UP001107961">
    <property type="component" value="Unassembled WGS sequence"/>
</dbReference>
<comment type="similarity">
    <text evidence="3">Belongs to the Nudix hydrolase family. NudC subfamily.</text>
</comment>
<keyword evidence="5" id="KW-0479">Metal-binding</keyword>
<proteinExistence type="inferred from homology"/>
<dbReference type="InterPro" id="IPR049734">
    <property type="entry name" value="NudC-like_C"/>
</dbReference>
<comment type="cofactor">
    <cofactor evidence="2">
        <name>Zn(2+)</name>
        <dbReference type="ChEBI" id="CHEBI:29105"/>
    </cofactor>
</comment>
<dbReference type="EMBL" id="JAJVKT010000012">
    <property type="protein sequence ID" value="MCE7509275.1"/>
    <property type="molecule type" value="Genomic_DNA"/>
</dbReference>
<dbReference type="Pfam" id="PF09296">
    <property type="entry name" value="NUDIX-like"/>
    <property type="match status" value="1"/>
</dbReference>
<keyword evidence="13" id="KW-1185">Reference proteome</keyword>
<dbReference type="GO" id="GO:0046872">
    <property type="term" value="F:metal ion binding"/>
    <property type="evidence" value="ECO:0007669"/>
    <property type="project" value="UniProtKB-KW"/>
</dbReference>
<evidence type="ECO:0000256" key="3">
    <source>
        <dbReference type="ARBA" id="ARBA00009595"/>
    </source>
</evidence>
<evidence type="ECO:0000256" key="10">
    <source>
        <dbReference type="RuleBase" id="RU003476"/>
    </source>
</evidence>
<feature type="domain" description="Nudix hydrolase" evidence="11">
    <location>
        <begin position="146"/>
        <end position="269"/>
    </location>
</feature>
<dbReference type="Pfam" id="PF00293">
    <property type="entry name" value="NUDIX"/>
    <property type="match status" value="1"/>
</dbReference>
<dbReference type="CDD" id="cd03429">
    <property type="entry name" value="NUDIX_NADH_pyrophosphatase_Nudt13"/>
    <property type="match status" value="1"/>
</dbReference>
<dbReference type="GeneID" id="94686804"/>
<dbReference type="PANTHER" id="PTHR42904">
    <property type="entry name" value="NUDIX HYDROLASE, NUDC SUBFAMILY"/>
    <property type="match status" value="1"/>
</dbReference>
<comment type="caution">
    <text evidence="12">The sequence shown here is derived from an EMBL/GenBank/DDBJ whole genome shotgun (WGS) entry which is preliminary data.</text>
</comment>
<comment type="catalytic activity">
    <reaction evidence="9">
        <text>a 5'-end NAD(+)-phospho-ribonucleoside in mRNA + H2O = a 5'-end phospho-adenosine-phospho-ribonucleoside in mRNA + beta-nicotinamide D-ribonucleotide + 2 H(+)</text>
        <dbReference type="Rhea" id="RHEA:60876"/>
        <dbReference type="Rhea" id="RHEA-COMP:15698"/>
        <dbReference type="Rhea" id="RHEA-COMP:15719"/>
        <dbReference type="ChEBI" id="CHEBI:14649"/>
        <dbReference type="ChEBI" id="CHEBI:15377"/>
        <dbReference type="ChEBI" id="CHEBI:15378"/>
        <dbReference type="ChEBI" id="CHEBI:144029"/>
        <dbReference type="ChEBI" id="CHEBI:144051"/>
    </reaction>
    <physiologicalReaction direction="left-to-right" evidence="9">
        <dbReference type="Rhea" id="RHEA:60877"/>
    </physiologicalReaction>
</comment>
<dbReference type="PANTHER" id="PTHR42904:SF6">
    <property type="entry name" value="NAD-CAPPED RNA HYDROLASE NUDT12"/>
    <property type="match status" value="1"/>
</dbReference>
<dbReference type="InterPro" id="IPR015797">
    <property type="entry name" value="NUDIX_hydrolase-like_dom_sf"/>
</dbReference>
<dbReference type="EC" id="3.6.1.22" evidence="4"/>
<evidence type="ECO:0000256" key="9">
    <source>
        <dbReference type="ARBA" id="ARBA00023679"/>
    </source>
</evidence>
<dbReference type="InterPro" id="IPR015375">
    <property type="entry name" value="NADH_PPase-like_N"/>
</dbReference>
<evidence type="ECO:0000256" key="5">
    <source>
        <dbReference type="ARBA" id="ARBA00022723"/>
    </source>
</evidence>
<evidence type="ECO:0000256" key="1">
    <source>
        <dbReference type="ARBA" id="ARBA00001946"/>
    </source>
</evidence>
<dbReference type="InterPro" id="IPR020084">
    <property type="entry name" value="NUDIX_hydrolase_CS"/>
</dbReference>
<evidence type="ECO:0000256" key="2">
    <source>
        <dbReference type="ARBA" id="ARBA00001947"/>
    </source>
</evidence>
<dbReference type="InterPro" id="IPR015376">
    <property type="entry name" value="Znr_NADH_PPase"/>
</dbReference>
<keyword evidence="8" id="KW-0520">NAD</keyword>
<dbReference type="GO" id="GO:0006742">
    <property type="term" value="P:NADP+ catabolic process"/>
    <property type="evidence" value="ECO:0007669"/>
    <property type="project" value="TreeGrafter"/>
</dbReference>